<keyword evidence="1" id="KW-1133">Transmembrane helix</keyword>
<keyword evidence="1" id="KW-0812">Transmembrane</keyword>
<proteinExistence type="predicted"/>
<dbReference type="PATRIC" id="fig|1107882.3.peg.4433"/>
<keyword evidence="3" id="KW-1185">Reference proteome</keyword>
<feature type="transmembrane region" description="Helical" evidence="1">
    <location>
        <begin position="48"/>
        <end position="70"/>
    </location>
</feature>
<dbReference type="RefSeq" id="WP_008838140.1">
    <property type="nucleotide sequence ID" value="NZ_AHAM01000185.1"/>
</dbReference>
<sequence length="172" mass="18629">MVRFVEIVAVVLVAITMALTLAHALELPGKLRLDREQYFAVQTIYYPGFTIGGGAEILGILVLGLLLYLTPFGGARFLWTLSALALLVAVHGIYWVFTHPVNNFWVRDVELSGLGSTFFSAFAPKTEPGDWKSLRDVWEYSHVARAALAMLSLIALAIAVTAGHPASEPGSG</sequence>
<evidence type="ECO:0000313" key="2">
    <source>
        <dbReference type="EMBL" id="EHK54905.1"/>
    </source>
</evidence>
<gene>
    <name evidence="2" type="ORF">MAXJ12_22720</name>
</gene>
<evidence type="ECO:0000313" key="3">
    <source>
        <dbReference type="Proteomes" id="UP000003250"/>
    </source>
</evidence>
<protein>
    <recommendedName>
        <fullName evidence="4">Transmembrane protein</fullName>
    </recommendedName>
</protein>
<dbReference type="AlphaFoldDB" id="H0HWI3"/>
<organism evidence="2 3">
    <name type="scientific">Mesorhizobium alhagi CCNWXJ12-2</name>
    <dbReference type="NCBI Taxonomy" id="1107882"/>
    <lineage>
        <taxon>Bacteria</taxon>
        <taxon>Pseudomonadati</taxon>
        <taxon>Pseudomonadota</taxon>
        <taxon>Alphaproteobacteria</taxon>
        <taxon>Hyphomicrobiales</taxon>
        <taxon>Phyllobacteriaceae</taxon>
        <taxon>Allomesorhizobium</taxon>
    </lineage>
</organism>
<name>H0HWI3_9HYPH</name>
<feature type="transmembrane region" description="Helical" evidence="1">
    <location>
        <begin position="143"/>
        <end position="162"/>
    </location>
</feature>
<evidence type="ECO:0000256" key="1">
    <source>
        <dbReference type="SAM" id="Phobius"/>
    </source>
</evidence>
<keyword evidence="1" id="KW-0472">Membrane</keyword>
<accession>H0HWI3</accession>
<feature type="transmembrane region" description="Helical" evidence="1">
    <location>
        <begin position="77"/>
        <end position="97"/>
    </location>
</feature>
<dbReference type="Proteomes" id="UP000003250">
    <property type="component" value="Unassembled WGS sequence"/>
</dbReference>
<dbReference type="EMBL" id="AHAM01000185">
    <property type="protein sequence ID" value="EHK54905.1"/>
    <property type="molecule type" value="Genomic_DNA"/>
</dbReference>
<evidence type="ECO:0008006" key="4">
    <source>
        <dbReference type="Google" id="ProtNLM"/>
    </source>
</evidence>
<reference evidence="2 3" key="1">
    <citation type="journal article" date="2012" name="J. Bacteriol.">
        <title>Draft Genome Sequence of Mesorhizobium alhagi CCNWXJ12-2T, a Novel Salt-Resistant Species Isolated from the Desert of Northwestern China.</title>
        <authorList>
            <person name="Zhou M."/>
            <person name="Chen W."/>
            <person name="Chen H."/>
            <person name="Wei G."/>
        </authorList>
    </citation>
    <scope>NUCLEOTIDE SEQUENCE [LARGE SCALE GENOMIC DNA]</scope>
    <source>
        <strain evidence="2 3">CCNWXJ12-2</strain>
    </source>
</reference>
<dbReference type="OrthoDB" id="5195424at2"/>